<name>A0A8H6H8P8_9AGAR</name>
<dbReference type="EMBL" id="JACGCI010000252">
    <property type="protein sequence ID" value="KAF6741398.1"/>
    <property type="molecule type" value="Genomic_DNA"/>
</dbReference>
<feature type="region of interest" description="Disordered" evidence="1">
    <location>
        <begin position="643"/>
        <end position="682"/>
    </location>
</feature>
<reference evidence="2 3" key="1">
    <citation type="submission" date="2020-07" db="EMBL/GenBank/DDBJ databases">
        <title>Comparative genomics of pyrophilous fungi reveals a link between fire events and developmental genes.</title>
        <authorList>
            <consortium name="DOE Joint Genome Institute"/>
            <person name="Steindorff A.S."/>
            <person name="Carver A."/>
            <person name="Calhoun S."/>
            <person name="Stillman K."/>
            <person name="Liu H."/>
            <person name="Lipzen A."/>
            <person name="Pangilinan J."/>
            <person name="Labutti K."/>
            <person name="Bruns T.D."/>
            <person name="Grigoriev I.V."/>
        </authorList>
    </citation>
    <scope>NUCLEOTIDE SEQUENCE [LARGE SCALE GENOMIC DNA]</scope>
    <source>
        <strain evidence="2 3">CBS 144469</strain>
    </source>
</reference>
<comment type="caution">
    <text evidence="2">The sequence shown here is derived from an EMBL/GenBank/DDBJ whole genome shotgun (WGS) entry which is preliminary data.</text>
</comment>
<evidence type="ECO:0000313" key="2">
    <source>
        <dbReference type="EMBL" id="KAF6741398.1"/>
    </source>
</evidence>
<proteinExistence type="predicted"/>
<feature type="region of interest" description="Disordered" evidence="1">
    <location>
        <begin position="270"/>
        <end position="301"/>
    </location>
</feature>
<keyword evidence="3" id="KW-1185">Reference proteome</keyword>
<dbReference type="OrthoDB" id="2803783at2759"/>
<sequence>MAPRWANDTEWDWLVNKVPGYEKRSALGQKRQFVDETHTAFFDDFNPKPTTEAVRVLGLKAATEALSSLYRSRIENWFANNVGRVNSTVATGGKRGTLEPTKKRKLQAWQVYQNIYWDKGLEDFVIDQCLVRHKVPLDKLDPQKRFSVRNELIQEKYRNESAAVKKIVEDARNGTSTSELTPDEIVKNISKVPRTLKNFADTITTRLAWTGFVIVGGNHPTFSQPYTFGRSIGTTIDGRTFEEWLGPVGYERWMGQVTSWIEACHPDTIQSASGSQQEKVDDKTPETPKGESTEKKSQYEKEREINIAKNKVILGVVDKSIPVDKVKEALVAELAQIEVVMDEDELDQAVERLISLCATASASFKATAPKSDASKTDVPKTDASKTDPPKTDASKTDPPKTDASKTDPPKTDTPKTDASKTDPPKTDTPKTDPPKTDASKTDPPKSDASMADPPKTGGAKVDTKDLENLLSDIPPWLKATWKYLISVSDDERWLSLLQSFHSFEAQSPVNKRMGTAGRPPQVQAWIKGRNKVAPPALELDTYGPAVQGWWKMIQPGWRITELDDPSAPLSRDVPADADWGMLCYGGSAGMYTLVMAASWWVGKAGGGSPWSTDLASFVEDVAWVLEAVSHARSQQAVASGSVAKRGRAIEDVDGSDEDEPKILKTVKTKSGREVKKTARSQI</sequence>
<evidence type="ECO:0000256" key="1">
    <source>
        <dbReference type="SAM" id="MobiDB-lite"/>
    </source>
</evidence>
<feature type="region of interest" description="Disordered" evidence="1">
    <location>
        <begin position="364"/>
        <end position="463"/>
    </location>
</feature>
<evidence type="ECO:0000313" key="3">
    <source>
        <dbReference type="Proteomes" id="UP000521943"/>
    </source>
</evidence>
<protein>
    <submittedName>
        <fullName evidence="2">Uncharacterized protein</fullName>
    </submittedName>
</protein>
<dbReference type="Proteomes" id="UP000521943">
    <property type="component" value="Unassembled WGS sequence"/>
</dbReference>
<organism evidence="2 3">
    <name type="scientific">Ephemerocybe angulata</name>
    <dbReference type="NCBI Taxonomy" id="980116"/>
    <lineage>
        <taxon>Eukaryota</taxon>
        <taxon>Fungi</taxon>
        <taxon>Dikarya</taxon>
        <taxon>Basidiomycota</taxon>
        <taxon>Agaricomycotina</taxon>
        <taxon>Agaricomycetes</taxon>
        <taxon>Agaricomycetidae</taxon>
        <taxon>Agaricales</taxon>
        <taxon>Agaricineae</taxon>
        <taxon>Psathyrellaceae</taxon>
        <taxon>Ephemerocybe</taxon>
    </lineage>
</organism>
<feature type="compositionally biased region" description="Basic and acidic residues" evidence="1">
    <location>
        <begin position="372"/>
        <end position="445"/>
    </location>
</feature>
<feature type="compositionally biased region" description="Basic and acidic residues" evidence="1">
    <location>
        <begin position="278"/>
        <end position="301"/>
    </location>
</feature>
<dbReference type="AlphaFoldDB" id="A0A8H6H8P8"/>
<gene>
    <name evidence="2" type="ORF">DFP72DRAFT_1084110</name>
</gene>
<accession>A0A8H6H8P8</accession>